<feature type="transmembrane region" description="Helical" evidence="1">
    <location>
        <begin position="36"/>
        <end position="55"/>
    </location>
</feature>
<keyword evidence="3" id="KW-1185">Reference proteome</keyword>
<dbReference type="EMBL" id="JSYN01000019">
    <property type="protein sequence ID" value="KIA92651.1"/>
    <property type="molecule type" value="Genomic_DNA"/>
</dbReference>
<sequence length="89" mass="10219">MFSIFFDKKKASQLLVGMPFTNIVKKLAYFKPLTNFVNFDLLLAALFLWMMFFLAKRSNIEITLGNKSDADFLSSAARNLLMKVRVVFA</sequence>
<organism evidence="2 3">
    <name type="scientific">Pedobacter kyungheensis</name>
    <dbReference type="NCBI Taxonomy" id="1069985"/>
    <lineage>
        <taxon>Bacteria</taxon>
        <taxon>Pseudomonadati</taxon>
        <taxon>Bacteroidota</taxon>
        <taxon>Sphingobacteriia</taxon>
        <taxon>Sphingobacteriales</taxon>
        <taxon>Sphingobacteriaceae</taxon>
        <taxon>Pedobacter</taxon>
    </lineage>
</organism>
<comment type="caution">
    <text evidence="2">The sequence shown here is derived from an EMBL/GenBank/DDBJ whole genome shotgun (WGS) entry which is preliminary data.</text>
</comment>
<dbReference type="Proteomes" id="UP000031246">
    <property type="component" value="Unassembled WGS sequence"/>
</dbReference>
<keyword evidence="1" id="KW-0472">Membrane</keyword>
<protein>
    <submittedName>
        <fullName evidence="2">Uncharacterized protein</fullName>
    </submittedName>
</protein>
<reference evidence="2 3" key="1">
    <citation type="submission" date="2014-10" db="EMBL/GenBank/DDBJ databases">
        <title>Pedobacter Kyungheensis.</title>
        <authorList>
            <person name="Anderson B.M."/>
            <person name="Newman J.D."/>
        </authorList>
    </citation>
    <scope>NUCLEOTIDE SEQUENCE [LARGE SCALE GENOMIC DNA]</scope>
    <source>
        <strain evidence="2 3">KACC 16221</strain>
    </source>
</reference>
<evidence type="ECO:0000313" key="2">
    <source>
        <dbReference type="EMBL" id="KIA92651.1"/>
    </source>
</evidence>
<dbReference type="AlphaFoldDB" id="A0A0C1D6E1"/>
<name>A0A0C1D6E1_9SPHI</name>
<evidence type="ECO:0000256" key="1">
    <source>
        <dbReference type="SAM" id="Phobius"/>
    </source>
</evidence>
<evidence type="ECO:0000313" key="3">
    <source>
        <dbReference type="Proteomes" id="UP000031246"/>
    </source>
</evidence>
<accession>A0A0C1D6E1</accession>
<keyword evidence="1" id="KW-1133">Transmembrane helix</keyword>
<keyword evidence="1" id="KW-0812">Transmembrane</keyword>
<proteinExistence type="predicted"/>
<gene>
    <name evidence="2" type="ORF">OC25_16610</name>
</gene>